<name>A0A2H0RN66_9BACT</name>
<accession>A0A2H0RN66</accession>
<protein>
    <submittedName>
        <fullName evidence="1">Uncharacterized protein</fullName>
    </submittedName>
</protein>
<sequence length="104" mass="11456">MTKMVREALRRAERIQGIATDSRAEIPMGWEDALAGLVDDLMVAIFRQCGVRDADALTDDQLGEPLDEDSSLAFDALVTHGQKVTPSRLSLLSAPIRPPRGWRP</sequence>
<comment type="caution">
    <text evidence="1">The sequence shown here is derived from an EMBL/GenBank/DDBJ whole genome shotgun (WGS) entry which is preliminary data.</text>
</comment>
<dbReference type="AlphaFoldDB" id="A0A2H0RN66"/>
<reference evidence="1 2" key="1">
    <citation type="submission" date="2017-09" db="EMBL/GenBank/DDBJ databases">
        <title>Depth-based differentiation of microbial function through sediment-hosted aquifers and enrichment of novel symbionts in the deep terrestrial subsurface.</title>
        <authorList>
            <person name="Probst A.J."/>
            <person name="Ladd B."/>
            <person name="Jarett J.K."/>
            <person name="Geller-Mcgrath D.E."/>
            <person name="Sieber C.M."/>
            <person name="Emerson J.B."/>
            <person name="Anantharaman K."/>
            <person name="Thomas B.C."/>
            <person name="Malmstrom R."/>
            <person name="Stieglmeier M."/>
            <person name="Klingl A."/>
            <person name="Woyke T."/>
            <person name="Ryan C.M."/>
            <person name="Banfield J.F."/>
        </authorList>
    </citation>
    <scope>NUCLEOTIDE SEQUENCE [LARGE SCALE GENOMIC DNA]</scope>
    <source>
        <strain evidence="1">CG10_big_fil_rev_8_21_14_0_10_50_16</strain>
    </source>
</reference>
<proteinExistence type="predicted"/>
<organism evidence="1 2">
    <name type="scientific">Candidatus Uhrbacteria bacterium CG10_big_fil_rev_8_21_14_0_10_50_16</name>
    <dbReference type="NCBI Taxonomy" id="1975039"/>
    <lineage>
        <taxon>Bacteria</taxon>
        <taxon>Candidatus Uhriibacteriota</taxon>
    </lineage>
</organism>
<dbReference type="EMBL" id="PCYM01000001">
    <property type="protein sequence ID" value="PIR47920.1"/>
    <property type="molecule type" value="Genomic_DNA"/>
</dbReference>
<dbReference type="Proteomes" id="UP000230084">
    <property type="component" value="Unassembled WGS sequence"/>
</dbReference>
<evidence type="ECO:0000313" key="1">
    <source>
        <dbReference type="EMBL" id="PIR47920.1"/>
    </source>
</evidence>
<gene>
    <name evidence="1" type="ORF">COV06_00770</name>
</gene>
<evidence type="ECO:0000313" key="2">
    <source>
        <dbReference type="Proteomes" id="UP000230084"/>
    </source>
</evidence>